<organism evidence="2">
    <name type="scientific">Cryptomonas curvata</name>
    <dbReference type="NCBI Taxonomy" id="233186"/>
    <lineage>
        <taxon>Eukaryota</taxon>
        <taxon>Cryptophyceae</taxon>
        <taxon>Cryptomonadales</taxon>
        <taxon>Cryptomonadaceae</taxon>
        <taxon>Cryptomonas</taxon>
    </lineage>
</organism>
<gene>
    <name evidence="2" type="ORF">CCUR1050_LOCUS19303</name>
</gene>
<dbReference type="AlphaFoldDB" id="A0A7S0QPF9"/>
<protein>
    <submittedName>
        <fullName evidence="2">Uncharacterized protein</fullName>
    </submittedName>
</protein>
<reference evidence="2" key="1">
    <citation type="submission" date="2021-01" db="EMBL/GenBank/DDBJ databases">
        <authorList>
            <person name="Corre E."/>
            <person name="Pelletier E."/>
            <person name="Niang G."/>
            <person name="Scheremetjew M."/>
            <person name="Finn R."/>
            <person name="Kale V."/>
            <person name="Holt S."/>
            <person name="Cochrane G."/>
            <person name="Meng A."/>
            <person name="Brown T."/>
            <person name="Cohen L."/>
        </authorList>
    </citation>
    <scope>NUCLEOTIDE SEQUENCE</scope>
    <source>
        <strain evidence="2">CCAP979/52</strain>
    </source>
</reference>
<sequence length="217" mass="23653">MSATHCLPYKASRSPLLSSYTTRQWCARKAARSERDGALNVMASSSLALRARFQESCSRCFSGLNKFFTAAVVAGCIASTAGVRPAFAKSAAELAMEVDNEADEGQVEIEYTGMRKLSPAENAAKYGGLIAVFGGGVVWSWRAGRREDREEEERVKAEVERIEQWKKEFIDMEDVVADDDLQASLSKRMSGEKTEGVDDADGSGRPGGLLPRADQRA</sequence>
<evidence type="ECO:0000313" key="2">
    <source>
        <dbReference type="EMBL" id="CAD8641619.1"/>
    </source>
</evidence>
<feature type="region of interest" description="Disordered" evidence="1">
    <location>
        <begin position="181"/>
        <end position="217"/>
    </location>
</feature>
<evidence type="ECO:0000256" key="1">
    <source>
        <dbReference type="SAM" id="MobiDB-lite"/>
    </source>
</evidence>
<name>A0A7S0QPF9_9CRYP</name>
<proteinExistence type="predicted"/>
<accession>A0A7S0QPF9</accession>
<dbReference type="EMBL" id="HBEZ01035069">
    <property type="protein sequence ID" value="CAD8641619.1"/>
    <property type="molecule type" value="Transcribed_RNA"/>
</dbReference>